<dbReference type="NCBIfam" id="TIGR00745">
    <property type="entry name" value="apbA_panE"/>
    <property type="match status" value="1"/>
</dbReference>
<dbReference type="GO" id="GO:0008677">
    <property type="term" value="F:2-dehydropantoate 2-reductase activity"/>
    <property type="evidence" value="ECO:0007669"/>
    <property type="project" value="InterPro"/>
</dbReference>
<comment type="caution">
    <text evidence="6">The sequence shown here is derived from an EMBL/GenBank/DDBJ whole genome shotgun (WGS) entry which is preliminary data.</text>
</comment>
<dbReference type="InterPro" id="IPR013332">
    <property type="entry name" value="KPR_N"/>
</dbReference>
<evidence type="ECO:0000256" key="1">
    <source>
        <dbReference type="ARBA" id="ARBA00007870"/>
    </source>
</evidence>
<feature type="domain" description="Ketopantoate reductase N-terminal" evidence="4">
    <location>
        <begin position="5"/>
        <end position="158"/>
    </location>
</feature>
<dbReference type="AlphaFoldDB" id="A0A0F9RVY8"/>
<feature type="domain" description="Ketopantoate reductase C-terminal" evidence="5">
    <location>
        <begin position="185"/>
        <end position="308"/>
    </location>
</feature>
<dbReference type="SUPFAM" id="SSF51735">
    <property type="entry name" value="NAD(P)-binding Rossmann-fold domains"/>
    <property type="match status" value="1"/>
</dbReference>
<gene>
    <name evidence="6" type="ORF">LCGC14_0530120</name>
</gene>
<organism evidence="6">
    <name type="scientific">marine sediment metagenome</name>
    <dbReference type="NCBI Taxonomy" id="412755"/>
    <lineage>
        <taxon>unclassified sequences</taxon>
        <taxon>metagenomes</taxon>
        <taxon>ecological metagenomes</taxon>
    </lineage>
</organism>
<evidence type="ECO:0000313" key="6">
    <source>
        <dbReference type="EMBL" id="KKN60625.1"/>
    </source>
</evidence>
<dbReference type="PANTHER" id="PTHR21708:SF26">
    <property type="entry name" value="2-DEHYDROPANTOATE 2-REDUCTASE"/>
    <property type="match status" value="1"/>
</dbReference>
<protein>
    <recommendedName>
        <fullName evidence="7">2-dehydropantoate 2-reductase</fullName>
    </recommendedName>
</protein>
<evidence type="ECO:0000259" key="4">
    <source>
        <dbReference type="Pfam" id="PF02558"/>
    </source>
</evidence>
<dbReference type="PANTHER" id="PTHR21708">
    <property type="entry name" value="PROBABLE 2-DEHYDROPANTOATE 2-REDUCTASE"/>
    <property type="match status" value="1"/>
</dbReference>
<comment type="similarity">
    <text evidence="1">Belongs to the ketopantoate reductase family.</text>
</comment>
<dbReference type="Pfam" id="PF08546">
    <property type="entry name" value="ApbA_C"/>
    <property type="match status" value="1"/>
</dbReference>
<dbReference type="GO" id="GO:0005737">
    <property type="term" value="C:cytoplasm"/>
    <property type="evidence" value="ECO:0007669"/>
    <property type="project" value="TreeGrafter"/>
</dbReference>
<dbReference type="InterPro" id="IPR013328">
    <property type="entry name" value="6PGD_dom2"/>
</dbReference>
<evidence type="ECO:0000256" key="2">
    <source>
        <dbReference type="ARBA" id="ARBA00022857"/>
    </source>
</evidence>
<evidence type="ECO:0000259" key="5">
    <source>
        <dbReference type="Pfam" id="PF08546"/>
    </source>
</evidence>
<dbReference type="InterPro" id="IPR051402">
    <property type="entry name" value="KPR-Related"/>
</dbReference>
<dbReference type="InterPro" id="IPR036291">
    <property type="entry name" value="NAD(P)-bd_dom_sf"/>
</dbReference>
<dbReference type="InterPro" id="IPR008927">
    <property type="entry name" value="6-PGluconate_DH-like_C_sf"/>
</dbReference>
<keyword evidence="3" id="KW-0560">Oxidoreductase</keyword>
<sequence length="321" mass="36018">MKKYMVIGIGPIGSILSAHLLKERIDVTLVDILKERLFSIKKKGLTVKDPRGHTIGNFVEYPKKILYSLKEIKEKPDLIFICVKTYYLLDVASEISEVFPSSPKVVVFQNGLDNEDQAAKVFGKENVLRCIINYAGAMASDTEVEIAFFNRPNYIGVMDKENTPLAQELAETLTRSGLETKYTDDIKKHEWEKAILNACLAPVSTITGLTMKEVMDSPPLREIVENLLLEGMKVAEGTGVKFSANFYESGLSYISKGGYHKPSMLVDMEKGGRTEIDFLNAKIVEYGEKLDIPIPFNWTVTAMIKGLEQKKQNPVNQAKKR</sequence>
<dbReference type="FunFam" id="1.10.1040.10:FF:000017">
    <property type="entry name" value="2-dehydropantoate 2-reductase"/>
    <property type="match status" value="1"/>
</dbReference>
<dbReference type="EMBL" id="LAZR01000689">
    <property type="protein sequence ID" value="KKN60625.1"/>
    <property type="molecule type" value="Genomic_DNA"/>
</dbReference>
<evidence type="ECO:0008006" key="7">
    <source>
        <dbReference type="Google" id="ProtNLM"/>
    </source>
</evidence>
<dbReference type="Pfam" id="PF02558">
    <property type="entry name" value="ApbA"/>
    <property type="match status" value="1"/>
</dbReference>
<dbReference type="SUPFAM" id="SSF48179">
    <property type="entry name" value="6-phosphogluconate dehydrogenase C-terminal domain-like"/>
    <property type="match status" value="1"/>
</dbReference>
<dbReference type="InterPro" id="IPR003710">
    <property type="entry name" value="ApbA"/>
</dbReference>
<evidence type="ECO:0000256" key="3">
    <source>
        <dbReference type="ARBA" id="ARBA00023002"/>
    </source>
</evidence>
<proteinExistence type="inferred from homology"/>
<dbReference type="Gene3D" id="3.40.50.720">
    <property type="entry name" value="NAD(P)-binding Rossmann-like Domain"/>
    <property type="match status" value="1"/>
</dbReference>
<keyword evidence="2" id="KW-0521">NADP</keyword>
<dbReference type="GO" id="GO:0015940">
    <property type="term" value="P:pantothenate biosynthetic process"/>
    <property type="evidence" value="ECO:0007669"/>
    <property type="project" value="InterPro"/>
</dbReference>
<name>A0A0F9RVY8_9ZZZZ</name>
<reference evidence="6" key="1">
    <citation type="journal article" date="2015" name="Nature">
        <title>Complex archaea that bridge the gap between prokaryotes and eukaryotes.</title>
        <authorList>
            <person name="Spang A."/>
            <person name="Saw J.H."/>
            <person name="Jorgensen S.L."/>
            <person name="Zaremba-Niedzwiedzka K."/>
            <person name="Martijn J."/>
            <person name="Lind A.E."/>
            <person name="van Eijk R."/>
            <person name="Schleper C."/>
            <person name="Guy L."/>
            <person name="Ettema T.J."/>
        </authorList>
    </citation>
    <scope>NUCLEOTIDE SEQUENCE</scope>
</reference>
<dbReference type="Gene3D" id="1.10.1040.10">
    <property type="entry name" value="N-(1-d-carboxylethyl)-l-norvaline Dehydrogenase, domain 2"/>
    <property type="match status" value="1"/>
</dbReference>
<accession>A0A0F9RVY8</accession>
<dbReference type="InterPro" id="IPR013752">
    <property type="entry name" value="KPA_reductase"/>
</dbReference>